<dbReference type="PANTHER" id="PTHR46942">
    <property type="entry name" value="SIALIC ACID-BINDING IG-LIKE LECTIN 15"/>
    <property type="match status" value="1"/>
</dbReference>
<sequence length="512" mass="55955">MMLGAVLCTLVLSASAFRLSENNWTMETPNTVTGRLGSPVTVYCKFTPPHPRYTGNITIMWKAGRNGTVYIKYTNYGPDSQGKYQNVIDVNEGERHRVIGNTRKNDATIKINQLRGKDNNKLLSCCVELQGEDGKYEIGPKTRLIVTGHEEKLRSVTDTKGGDATLPCSFTIPNRYQIRATVTVLWRRGRPHGQLVFNYTLGLTARTNSRESETVNEGNRYKLVRNVGDGDASLKIRGLELNDTGRYFCHVHVMFISKGSQLDQVTQDMSELQVVAPAVILSLSLVAGDEVGVDIVCTAEGEPPANITWIDPKNNTLPINTSHTPVTHVPDKHLTVGEIRGPRLRGTYRCIAENTQGRDARDILAPGSQCDGNRQSDGDGHSDGGRHSDGGILHGVDSMLYVGISIVVLLILVTAIIWGVKRDCGTRHSLQLSESHQVDLSVENNMVRPQPSAGDDEAAVIYSEVTPVSARQRDSDEAAVICSVVPPAPARQTDSDVIYAVVTKSKGRSAEQ</sequence>
<reference evidence="6" key="3">
    <citation type="journal article" date="2014" name="Nature">
        <title>Elephant shark genome provides unique insights into gnathostome evolution.</title>
        <authorList>
            <consortium name="International Elephant Shark Genome Sequencing Consortium"/>
            <person name="Venkatesh B."/>
            <person name="Lee A.P."/>
            <person name="Ravi V."/>
            <person name="Maurya A.K."/>
            <person name="Lian M.M."/>
            <person name="Swann J.B."/>
            <person name="Ohta Y."/>
            <person name="Flajnik M.F."/>
            <person name="Sutoh Y."/>
            <person name="Kasahara M."/>
            <person name="Hoon S."/>
            <person name="Gangu V."/>
            <person name="Roy S.W."/>
            <person name="Irimia M."/>
            <person name="Korzh V."/>
            <person name="Kondrychyn I."/>
            <person name="Lim Z.W."/>
            <person name="Tay B.H."/>
            <person name="Tohari S."/>
            <person name="Kong K.W."/>
            <person name="Ho S."/>
            <person name="Lorente-Galdos B."/>
            <person name="Quilez J."/>
            <person name="Marques-Bonet T."/>
            <person name="Raney B.J."/>
            <person name="Ingham P.W."/>
            <person name="Tay A."/>
            <person name="Hillier L.W."/>
            <person name="Minx P."/>
            <person name="Boehm T."/>
            <person name="Wilson R.K."/>
            <person name="Brenner S."/>
            <person name="Warren W.C."/>
        </authorList>
    </citation>
    <scope>NUCLEOTIDE SEQUENCE [LARGE SCALE GENOMIC DNA]</scope>
</reference>
<dbReference type="GO" id="GO:2001204">
    <property type="term" value="P:regulation of osteoclast development"/>
    <property type="evidence" value="ECO:0007669"/>
    <property type="project" value="TreeGrafter"/>
</dbReference>
<keyword evidence="2" id="KW-0812">Transmembrane</keyword>
<dbReference type="InterPro" id="IPR013783">
    <property type="entry name" value="Ig-like_fold"/>
</dbReference>
<dbReference type="PANTHER" id="PTHR46942:SF1">
    <property type="entry name" value="SIALIC ACID-BINDING IG-LIKE LECTIN 15"/>
    <property type="match status" value="1"/>
</dbReference>
<feature type="domain" description="Ig-like" evidence="4">
    <location>
        <begin position="140"/>
        <end position="270"/>
    </location>
</feature>
<dbReference type="InterPro" id="IPR042836">
    <property type="entry name" value="SIG15"/>
</dbReference>
<dbReference type="GO" id="GO:0005886">
    <property type="term" value="C:plasma membrane"/>
    <property type="evidence" value="ECO:0007669"/>
    <property type="project" value="TreeGrafter"/>
</dbReference>
<feature type="transmembrane region" description="Helical" evidence="2">
    <location>
        <begin position="399"/>
        <end position="420"/>
    </location>
</feature>
<dbReference type="GO" id="GO:0032956">
    <property type="term" value="P:regulation of actin cytoskeleton organization"/>
    <property type="evidence" value="ECO:0007669"/>
    <property type="project" value="TreeGrafter"/>
</dbReference>
<protein>
    <submittedName>
        <fullName evidence="5">Uncharacterized LOC103188801</fullName>
    </submittedName>
</protein>
<dbReference type="InterPro" id="IPR003599">
    <property type="entry name" value="Ig_sub"/>
</dbReference>
<keyword evidence="6" id="KW-1185">Reference proteome</keyword>
<dbReference type="SUPFAM" id="SSF48726">
    <property type="entry name" value="Immunoglobulin"/>
    <property type="match status" value="3"/>
</dbReference>
<accession>A0A4W3HWP9</accession>
<dbReference type="Ensembl" id="ENSCMIT00000021162.1">
    <property type="protein sequence ID" value="ENSCMIP00000020781.1"/>
    <property type="gene ID" value="ENSCMIG00000009555.1"/>
</dbReference>
<organism evidence="5 6">
    <name type="scientific">Callorhinchus milii</name>
    <name type="common">Ghost shark</name>
    <dbReference type="NCBI Taxonomy" id="7868"/>
    <lineage>
        <taxon>Eukaryota</taxon>
        <taxon>Metazoa</taxon>
        <taxon>Chordata</taxon>
        <taxon>Craniata</taxon>
        <taxon>Vertebrata</taxon>
        <taxon>Chondrichthyes</taxon>
        <taxon>Holocephali</taxon>
        <taxon>Chimaeriformes</taxon>
        <taxon>Callorhinchidae</taxon>
        <taxon>Callorhinchus</taxon>
    </lineage>
</organism>
<dbReference type="CDD" id="cd00096">
    <property type="entry name" value="Ig"/>
    <property type="match status" value="1"/>
</dbReference>
<dbReference type="AlphaFoldDB" id="A0A4W3HWP9"/>
<dbReference type="OrthoDB" id="6152887at2759"/>
<reference evidence="6" key="1">
    <citation type="journal article" date="2006" name="Science">
        <title>Ancient noncoding elements conserved in the human genome.</title>
        <authorList>
            <person name="Venkatesh B."/>
            <person name="Kirkness E.F."/>
            <person name="Loh Y.H."/>
            <person name="Halpern A.L."/>
            <person name="Lee A.P."/>
            <person name="Johnson J."/>
            <person name="Dandona N."/>
            <person name="Viswanathan L.D."/>
            <person name="Tay A."/>
            <person name="Venter J.C."/>
            <person name="Strausberg R.L."/>
            <person name="Brenner S."/>
        </authorList>
    </citation>
    <scope>NUCLEOTIDE SEQUENCE [LARGE SCALE GENOMIC DNA]</scope>
</reference>
<name>A0A4W3HWP9_CALMI</name>
<dbReference type="SMART" id="SM00408">
    <property type="entry name" value="IGc2"/>
    <property type="match status" value="1"/>
</dbReference>
<keyword evidence="2" id="KW-1133">Transmembrane helix</keyword>
<proteinExistence type="predicted"/>
<dbReference type="KEGG" id="cmk:103188801"/>
<dbReference type="Proteomes" id="UP000314986">
    <property type="component" value="Unassembled WGS sequence"/>
</dbReference>
<keyword evidence="2" id="KW-0472">Membrane</keyword>
<dbReference type="GeneTree" id="ENSGT01140000283283"/>
<evidence type="ECO:0000259" key="4">
    <source>
        <dbReference type="PROSITE" id="PS50835"/>
    </source>
</evidence>
<evidence type="ECO:0000256" key="2">
    <source>
        <dbReference type="SAM" id="Phobius"/>
    </source>
</evidence>
<feature type="chain" id="PRO_5044612214" evidence="3">
    <location>
        <begin position="17"/>
        <end position="512"/>
    </location>
</feature>
<dbReference type="PROSITE" id="PS50835">
    <property type="entry name" value="IG_LIKE"/>
    <property type="match status" value="2"/>
</dbReference>
<reference evidence="6" key="2">
    <citation type="journal article" date="2007" name="PLoS Biol.">
        <title>Survey sequencing and comparative analysis of the elephant shark (Callorhinchus milii) genome.</title>
        <authorList>
            <person name="Venkatesh B."/>
            <person name="Kirkness E.F."/>
            <person name="Loh Y.H."/>
            <person name="Halpern A.L."/>
            <person name="Lee A.P."/>
            <person name="Johnson J."/>
            <person name="Dandona N."/>
            <person name="Viswanathan L.D."/>
            <person name="Tay A."/>
            <person name="Venter J.C."/>
            <person name="Strausberg R.L."/>
            <person name="Brenner S."/>
        </authorList>
    </citation>
    <scope>NUCLEOTIDE SEQUENCE [LARGE SCALE GENOMIC DNA]</scope>
</reference>
<reference evidence="5" key="4">
    <citation type="submission" date="2025-05" db="UniProtKB">
        <authorList>
            <consortium name="Ensembl"/>
        </authorList>
    </citation>
    <scope>IDENTIFICATION</scope>
</reference>
<evidence type="ECO:0000313" key="5">
    <source>
        <dbReference type="Ensembl" id="ENSCMIP00000020781.1"/>
    </source>
</evidence>
<feature type="domain" description="Ig-like" evidence="4">
    <location>
        <begin position="277"/>
        <end position="365"/>
    </location>
</feature>
<dbReference type="Gene3D" id="2.60.40.10">
    <property type="entry name" value="Immunoglobulins"/>
    <property type="match status" value="3"/>
</dbReference>
<feature type="region of interest" description="Disordered" evidence="1">
    <location>
        <begin position="361"/>
        <end position="386"/>
    </location>
</feature>
<evidence type="ECO:0000256" key="3">
    <source>
        <dbReference type="SAM" id="SignalP"/>
    </source>
</evidence>
<dbReference type="InterPro" id="IPR036179">
    <property type="entry name" value="Ig-like_dom_sf"/>
</dbReference>
<evidence type="ECO:0000313" key="6">
    <source>
        <dbReference type="Proteomes" id="UP000314986"/>
    </source>
</evidence>
<dbReference type="Pfam" id="PF07686">
    <property type="entry name" value="V-set"/>
    <property type="match status" value="1"/>
</dbReference>
<dbReference type="SMART" id="SM00409">
    <property type="entry name" value="IG"/>
    <property type="match status" value="2"/>
</dbReference>
<dbReference type="SMART" id="SM00406">
    <property type="entry name" value="IGv"/>
    <property type="match status" value="1"/>
</dbReference>
<keyword evidence="3" id="KW-0732">Signal</keyword>
<dbReference type="GO" id="GO:0045124">
    <property type="term" value="P:regulation of bone resorption"/>
    <property type="evidence" value="ECO:0007669"/>
    <property type="project" value="TreeGrafter"/>
</dbReference>
<gene>
    <name evidence="5" type="primary">LOC103188801</name>
</gene>
<dbReference type="InterPro" id="IPR007110">
    <property type="entry name" value="Ig-like_dom"/>
</dbReference>
<dbReference type="InterPro" id="IPR013106">
    <property type="entry name" value="Ig_V-set"/>
</dbReference>
<dbReference type="Ensembl" id="ENSCMIT00000021167.1">
    <property type="protein sequence ID" value="ENSCMIP00000020786.1"/>
    <property type="gene ID" value="ENSCMIG00000009555.1"/>
</dbReference>
<evidence type="ECO:0000256" key="1">
    <source>
        <dbReference type="SAM" id="MobiDB-lite"/>
    </source>
</evidence>
<feature type="compositionally biased region" description="Basic and acidic residues" evidence="1">
    <location>
        <begin position="374"/>
        <end position="386"/>
    </location>
</feature>
<dbReference type="InterPro" id="IPR003598">
    <property type="entry name" value="Ig_sub2"/>
</dbReference>
<dbReference type="GeneID" id="103188801"/>
<feature type="signal peptide" evidence="3">
    <location>
        <begin position="1"/>
        <end position="16"/>
    </location>
</feature>